<evidence type="ECO:0000256" key="1">
    <source>
        <dbReference type="SAM" id="MobiDB-lite"/>
    </source>
</evidence>
<keyword evidence="2" id="KW-0472">Membrane</keyword>
<reference evidence="3" key="1">
    <citation type="submission" date="2020-05" db="EMBL/GenBank/DDBJ databases">
        <authorList>
            <person name="Chiriac C."/>
            <person name="Salcher M."/>
            <person name="Ghai R."/>
            <person name="Kavagutti S V."/>
        </authorList>
    </citation>
    <scope>NUCLEOTIDE SEQUENCE</scope>
</reference>
<protein>
    <submittedName>
        <fullName evidence="3">Unannotated protein</fullName>
    </submittedName>
</protein>
<dbReference type="AlphaFoldDB" id="A0A6J7HH08"/>
<dbReference type="EMBL" id="CAFBLX010000335">
    <property type="protein sequence ID" value="CAB4917946.1"/>
    <property type="molecule type" value="Genomic_DNA"/>
</dbReference>
<gene>
    <name evidence="3" type="ORF">UFOPK3472_03420</name>
</gene>
<sequence length="110" mass="11435">MIGLLGAKIWRENGVDFGNPLNMMPVAAGLIIAIGDTSLVFSDSFSLSGISLGTIVVIGLHHLCARIAPAHMKTPVDASPRHRSSSTTARSDGNDGDGVAGEVDTLKPLR</sequence>
<proteinExistence type="predicted"/>
<feature type="region of interest" description="Disordered" evidence="1">
    <location>
        <begin position="74"/>
        <end position="110"/>
    </location>
</feature>
<keyword evidence="2" id="KW-1133">Transmembrane helix</keyword>
<evidence type="ECO:0000313" key="3">
    <source>
        <dbReference type="EMBL" id="CAB4917946.1"/>
    </source>
</evidence>
<organism evidence="3">
    <name type="scientific">freshwater metagenome</name>
    <dbReference type="NCBI Taxonomy" id="449393"/>
    <lineage>
        <taxon>unclassified sequences</taxon>
        <taxon>metagenomes</taxon>
        <taxon>ecological metagenomes</taxon>
    </lineage>
</organism>
<accession>A0A6J7HH08</accession>
<feature type="transmembrane region" description="Helical" evidence="2">
    <location>
        <begin position="47"/>
        <end position="65"/>
    </location>
</feature>
<keyword evidence="2" id="KW-0812">Transmembrane</keyword>
<name>A0A6J7HH08_9ZZZZ</name>
<feature type="transmembrane region" description="Helical" evidence="2">
    <location>
        <begin position="21"/>
        <end position="41"/>
    </location>
</feature>
<evidence type="ECO:0000256" key="2">
    <source>
        <dbReference type="SAM" id="Phobius"/>
    </source>
</evidence>